<proteinExistence type="predicted"/>
<keyword evidence="2" id="KW-1185">Reference proteome</keyword>
<reference evidence="1" key="1">
    <citation type="submission" date="2022-02" db="EMBL/GenBank/DDBJ databases">
        <title>Plant Genome Project.</title>
        <authorList>
            <person name="Zhang R.-G."/>
        </authorList>
    </citation>
    <scope>NUCLEOTIDE SEQUENCE</scope>
    <source>
        <strain evidence="1">AT1</strain>
    </source>
</reference>
<gene>
    <name evidence="1" type="ORF">RHMOL_Rhmol11G0113600</name>
</gene>
<accession>A0ACC0LR49</accession>
<evidence type="ECO:0000313" key="1">
    <source>
        <dbReference type="EMBL" id="KAI8531131.1"/>
    </source>
</evidence>
<name>A0ACC0LR49_RHOML</name>
<comment type="caution">
    <text evidence="1">The sequence shown here is derived from an EMBL/GenBank/DDBJ whole genome shotgun (WGS) entry which is preliminary data.</text>
</comment>
<protein>
    <submittedName>
        <fullName evidence="1">Uncharacterized protein</fullName>
    </submittedName>
</protein>
<dbReference type="Proteomes" id="UP001062846">
    <property type="component" value="Chromosome 11"/>
</dbReference>
<evidence type="ECO:0000313" key="2">
    <source>
        <dbReference type="Proteomes" id="UP001062846"/>
    </source>
</evidence>
<dbReference type="EMBL" id="CM046398">
    <property type="protein sequence ID" value="KAI8531131.1"/>
    <property type="molecule type" value="Genomic_DNA"/>
</dbReference>
<organism evidence="1 2">
    <name type="scientific">Rhododendron molle</name>
    <name type="common">Chinese azalea</name>
    <name type="synonym">Azalea mollis</name>
    <dbReference type="NCBI Taxonomy" id="49168"/>
    <lineage>
        <taxon>Eukaryota</taxon>
        <taxon>Viridiplantae</taxon>
        <taxon>Streptophyta</taxon>
        <taxon>Embryophyta</taxon>
        <taxon>Tracheophyta</taxon>
        <taxon>Spermatophyta</taxon>
        <taxon>Magnoliopsida</taxon>
        <taxon>eudicotyledons</taxon>
        <taxon>Gunneridae</taxon>
        <taxon>Pentapetalae</taxon>
        <taxon>asterids</taxon>
        <taxon>Ericales</taxon>
        <taxon>Ericaceae</taxon>
        <taxon>Ericoideae</taxon>
        <taxon>Rhodoreae</taxon>
        <taxon>Rhododendron</taxon>
    </lineage>
</organism>
<sequence>MWWMGYILNGFSHLIVGIVGPVCECSLHFSISISTKIMILLGSSQPNSCHKTRRDVELRFAVTCQFVDWLFPLDLLLSRLLAYGYLPLYFCTVVGGVYASVDREMMSTRRLQTALESNSHMICCGLHIKFRMAIPFLLVVLKLLMIIVFSGWVSLWLLKPTEMWTQKWKGAEESATATVFGYNGLDFAVYSFPLIFLAIVGFIYLELKQKEPRSRQARSPGKALSNPLIVNSYVGIVSAVEVLAVLFFVLFLAWTFYTRISNDYRKMMLVKNMKLNMWQFKSSRVATRLGLLAEACLALLLLPILRGLAIFRILGIQFEASVKYHVWLGTAMILFATLHGAITFFIWGVKNRIQDEMWRWQKTGRIYLAGEVTLVTGLVIWITSLPQIRRRQFEIFYYTHHLYIVFLVFFLFHGGDRHFYMVFPGIFLFALDKLLRIIQSRPETCILSARLFPCNAIELVLPKDPRLKYAPTSVIYMKIPSISKLQWHSFSVSSSSSVDENTMSVIVKCEGGWTSSLYNMVQTELGSDADRMKCIPVAVEGPYGPTSLDFLRYDSLLLVAGGIGITPFLSILQEVEFVQSSGKKRIPSQIQLIYVVKKSQDICLLESVLPSLLNQKSEQFHLKLKVFVTQEQSGATIRELVNEFSRVETVNFDTKSTNYATFGLETSLWMASIIGFSSIMFLITLCCFNQAFLHPIKKASKPKYPSSVIDLLLICSFAIAIMCGTFIAIVLRWRKLQKGLQISSQKPLKEIKPSLLESSRALEEHEIHFGGRPKLQDVFSQFPNETGGSDVGVFVCGPEGMKESVASLCQMKSQGIRMGAQSKKAYFSFHSLNFSL</sequence>